<keyword evidence="3" id="KW-0147">Chitin-binding</keyword>
<dbReference type="InterPro" id="IPR001223">
    <property type="entry name" value="Glyco_hydro18_cat"/>
</dbReference>
<feature type="domain" description="GH18" evidence="13">
    <location>
        <begin position="25"/>
        <end position="317"/>
    </location>
</feature>
<reference evidence="14 15" key="1">
    <citation type="journal article" date="2011" name="Proc. Natl. Acad. Sci. U.S.A.">
        <title>Comparative genomics of xylose-fermenting fungi for enhanced biofuel production.</title>
        <authorList>
            <person name="Wohlbach D.J."/>
            <person name="Kuo A."/>
            <person name="Sato T.K."/>
            <person name="Potts K.M."/>
            <person name="Salamov A.A."/>
            <person name="LaButti K.M."/>
            <person name="Sun H."/>
            <person name="Clum A."/>
            <person name="Pangilinan J.L."/>
            <person name="Lindquist E.A."/>
            <person name="Lucas S."/>
            <person name="Lapidus A."/>
            <person name="Jin M."/>
            <person name="Gunawan C."/>
            <person name="Balan V."/>
            <person name="Dale B.E."/>
            <person name="Jeffries T.W."/>
            <person name="Zinkel R."/>
            <person name="Barry K.W."/>
            <person name="Grigoriev I.V."/>
            <person name="Gasch A.P."/>
        </authorList>
    </citation>
    <scope>NUCLEOTIDE SEQUENCE [LARGE SCALE GENOMIC DNA]</scope>
    <source>
        <strain evidence="15">NRRL Y-27907 / 11-Y1</strain>
    </source>
</reference>
<keyword evidence="12" id="KW-0732">Signal</keyword>
<sequence length="473" mass="49993">MVLTTVILVFTFLIQVFGFDPHSNSNVVVYWGQNSAGQAGSQQRLSYYCNSPDVDIIILSFIHVFPDPVNMNFANACEGTATADGILQCQTIAEDIKTCQAEGKVILLSLGGAAGSYSMTDAEAPAFAQTLWDLFGNSKNLTPDQRPFFDSVLDGFDFDIENNMPAGYATLADSLRKLFATDSSKTYYLGAAPQCPYPDASVGPLLQDSYIDFVFIQFYNNYCSLQGQFNWDTWLNYAQNTSPNKNVKLFAGLPGSQTAAGSGYVAPNLVSNYITPQLMSSPYFGGISLWDASQAWANIDANGNTYVHDMKALVAEAPSVASPNTVSTASSSTTSSSTTSSSTTSSSTTSSSTTSSSTTSSSTISSSTSSILTSSSVITSSSSTLISTSSSTVSSSTVPTSTTTSSTTTTSSSSSSTTPTSSRSTTTNTNTATKVFTEFVYAPTTLVTVQTSYQVKTTITHLQTVYGKPTGVF</sequence>
<dbReference type="OrthoDB" id="6020543at2759"/>
<dbReference type="GO" id="GO:0008843">
    <property type="term" value="F:endochitinase activity"/>
    <property type="evidence" value="ECO:0007669"/>
    <property type="project" value="UniProtKB-EC"/>
</dbReference>
<keyword evidence="5" id="KW-0146">Chitin degradation</keyword>
<dbReference type="PROSITE" id="PS01095">
    <property type="entry name" value="GH18_1"/>
    <property type="match status" value="1"/>
</dbReference>
<dbReference type="EMBL" id="GL996500">
    <property type="protein sequence ID" value="EGW33729.1"/>
    <property type="molecule type" value="Genomic_DNA"/>
</dbReference>
<dbReference type="Pfam" id="PF00704">
    <property type="entry name" value="Glyco_hydro_18"/>
    <property type="match status" value="1"/>
</dbReference>
<dbReference type="CDD" id="cd02877">
    <property type="entry name" value="GH18_hevamine_XipI_class_III"/>
    <property type="match status" value="1"/>
</dbReference>
<dbReference type="AlphaFoldDB" id="G3AIL4"/>
<dbReference type="KEGG" id="spaa:SPAPADRAFT_59094"/>
<dbReference type="GeneID" id="18872769"/>
<evidence type="ECO:0000256" key="5">
    <source>
        <dbReference type="ARBA" id="ARBA00023024"/>
    </source>
</evidence>
<evidence type="ECO:0000256" key="9">
    <source>
        <dbReference type="RuleBase" id="RU000489"/>
    </source>
</evidence>
<dbReference type="GO" id="GO:0006032">
    <property type="term" value="P:chitin catabolic process"/>
    <property type="evidence" value="ECO:0007669"/>
    <property type="project" value="UniProtKB-KW"/>
</dbReference>
<keyword evidence="15" id="KW-1185">Reference proteome</keyword>
<dbReference type="InterPro" id="IPR001579">
    <property type="entry name" value="Glyco_hydro_18_chit_AS"/>
</dbReference>
<feature type="region of interest" description="Disordered" evidence="11">
    <location>
        <begin position="319"/>
        <end position="367"/>
    </location>
</feature>
<dbReference type="HOGENOM" id="CLU_007818_7_0_1"/>
<evidence type="ECO:0000256" key="8">
    <source>
        <dbReference type="ARBA" id="ARBA00023326"/>
    </source>
</evidence>
<dbReference type="InParanoid" id="G3AIL4"/>
<evidence type="ECO:0000313" key="15">
    <source>
        <dbReference type="Proteomes" id="UP000000709"/>
    </source>
</evidence>
<comment type="catalytic activity">
    <reaction evidence="1">
        <text>Random endo-hydrolysis of N-acetyl-beta-D-glucosaminide (1-&gt;4)-beta-linkages in chitin and chitodextrins.</text>
        <dbReference type="EC" id="3.2.1.14"/>
    </reaction>
</comment>
<feature type="signal peptide" evidence="12">
    <location>
        <begin position="1"/>
        <end position="18"/>
    </location>
</feature>
<evidence type="ECO:0000259" key="13">
    <source>
        <dbReference type="PROSITE" id="PS51910"/>
    </source>
</evidence>
<evidence type="ECO:0000256" key="2">
    <source>
        <dbReference type="ARBA" id="ARBA00012729"/>
    </source>
</evidence>
<dbReference type="GO" id="GO:0005576">
    <property type="term" value="C:extracellular region"/>
    <property type="evidence" value="ECO:0007669"/>
    <property type="project" value="TreeGrafter"/>
</dbReference>
<keyword evidence="7 9" id="KW-0326">Glycosidase</keyword>
<dbReference type="PROSITE" id="PS51910">
    <property type="entry name" value="GH18_2"/>
    <property type="match status" value="1"/>
</dbReference>
<keyword evidence="4 9" id="KW-0378">Hydrolase</keyword>
<dbReference type="STRING" id="619300.G3AIL4"/>
<organism evidence="15">
    <name type="scientific">Spathaspora passalidarum (strain NRRL Y-27907 / 11-Y1)</name>
    <dbReference type="NCBI Taxonomy" id="619300"/>
    <lineage>
        <taxon>Eukaryota</taxon>
        <taxon>Fungi</taxon>
        <taxon>Dikarya</taxon>
        <taxon>Ascomycota</taxon>
        <taxon>Saccharomycotina</taxon>
        <taxon>Pichiomycetes</taxon>
        <taxon>Debaryomycetaceae</taxon>
        <taxon>Spathaspora</taxon>
    </lineage>
</organism>
<dbReference type="PANTHER" id="PTHR45708:SF49">
    <property type="entry name" value="ENDOCHITINASE"/>
    <property type="match status" value="1"/>
</dbReference>
<dbReference type="InterPro" id="IPR050542">
    <property type="entry name" value="Glycosyl_Hydrlase18_Chitinase"/>
</dbReference>
<dbReference type="InterPro" id="IPR017853">
    <property type="entry name" value="GH"/>
</dbReference>
<evidence type="ECO:0000256" key="1">
    <source>
        <dbReference type="ARBA" id="ARBA00000822"/>
    </source>
</evidence>
<protein>
    <recommendedName>
        <fullName evidence="2">chitinase</fullName>
        <ecNumber evidence="2">3.2.1.14</ecNumber>
    </recommendedName>
</protein>
<dbReference type="OMA" id="SYYCQNA"/>
<feature type="region of interest" description="Disordered" evidence="11">
    <location>
        <begin position="387"/>
        <end position="428"/>
    </location>
</feature>
<evidence type="ECO:0000256" key="11">
    <source>
        <dbReference type="SAM" id="MobiDB-lite"/>
    </source>
</evidence>
<evidence type="ECO:0000256" key="6">
    <source>
        <dbReference type="ARBA" id="ARBA00023277"/>
    </source>
</evidence>
<evidence type="ECO:0000256" key="10">
    <source>
        <dbReference type="RuleBase" id="RU004453"/>
    </source>
</evidence>
<dbReference type="EC" id="3.2.1.14" evidence="2"/>
<evidence type="ECO:0000256" key="7">
    <source>
        <dbReference type="ARBA" id="ARBA00023295"/>
    </source>
</evidence>
<keyword evidence="6" id="KW-0119">Carbohydrate metabolism</keyword>
<dbReference type="InterPro" id="IPR045321">
    <property type="entry name" value="Cts1-like"/>
</dbReference>
<gene>
    <name evidence="14" type="ORF">SPAPADRAFT_59094</name>
</gene>
<feature type="chain" id="PRO_5003442543" description="chitinase" evidence="12">
    <location>
        <begin position="19"/>
        <end position="473"/>
    </location>
</feature>
<keyword evidence="8" id="KW-0624">Polysaccharide degradation</keyword>
<comment type="similarity">
    <text evidence="10">Belongs to the glycosyl hydrolase 18 family.</text>
</comment>
<dbReference type="RefSeq" id="XP_007373313.1">
    <property type="nucleotide sequence ID" value="XM_007373251.1"/>
</dbReference>
<dbReference type="GO" id="GO:0008061">
    <property type="term" value="F:chitin binding"/>
    <property type="evidence" value="ECO:0007669"/>
    <property type="project" value="UniProtKB-KW"/>
</dbReference>
<dbReference type="GO" id="GO:0000272">
    <property type="term" value="P:polysaccharide catabolic process"/>
    <property type="evidence" value="ECO:0007669"/>
    <property type="project" value="UniProtKB-KW"/>
</dbReference>
<dbReference type="PANTHER" id="PTHR45708">
    <property type="entry name" value="ENDOCHITINASE"/>
    <property type="match status" value="1"/>
</dbReference>
<dbReference type="eggNOG" id="KOG4701">
    <property type="taxonomic scope" value="Eukaryota"/>
</dbReference>
<dbReference type="SUPFAM" id="SSF51445">
    <property type="entry name" value="(Trans)glycosidases"/>
    <property type="match status" value="1"/>
</dbReference>
<evidence type="ECO:0000256" key="12">
    <source>
        <dbReference type="SAM" id="SignalP"/>
    </source>
</evidence>
<accession>G3AIL4</accession>
<dbReference type="Gene3D" id="3.20.20.80">
    <property type="entry name" value="Glycosidases"/>
    <property type="match status" value="1"/>
</dbReference>
<evidence type="ECO:0000256" key="3">
    <source>
        <dbReference type="ARBA" id="ARBA00022669"/>
    </source>
</evidence>
<evidence type="ECO:0000313" key="14">
    <source>
        <dbReference type="EMBL" id="EGW33729.1"/>
    </source>
</evidence>
<proteinExistence type="inferred from homology"/>
<dbReference type="Proteomes" id="UP000000709">
    <property type="component" value="Unassembled WGS sequence"/>
</dbReference>
<evidence type="ECO:0000256" key="4">
    <source>
        <dbReference type="ARBA" id="ARBA00022801"/>
    </source>
</evidence>
<name>G3AIL4_SPAPN</name>